<gene>
    <name evidence="1" type="ORF">JOE21_003457</name>
</gene>
<accession>A0ABU1IRL8</accession>
<evidence type="ECO:0000313" key="2">
    <source>
        <dbReference type="Proteomes" id="UP001185012"/>
    </source>
</evidence>
<proteinExistence type="predicted"/>
<comment type="caution">
    <text evidence="1">The sequence shown here is derived from an EMBL/GenBank/DDBJ whole genome shotgun (WGS) entry which is preliminary data.</text>
</comment>
<dbReference type="EMBL" id="JAVDQG010000009">
    <property type="protein sequence ID" value="MDR6227442.1"/>
    <property type="molecule type" value="Genomic_DNA"/>
</dbReference>
<reference evidence="1 2" key="1">
    <citation type="submission" date="2023-07" db="EMBL/GenBank/DDBJ databases">
        <title>Genomic Encyclopedia of Type Strains, Phase IV (KMG-IV): sequencing the most valuable type-strain genomes for metagenomic binning, comparative biology and taxonomic classification.</title>
        <authorList>
            <person name="Goeker M."/>
        </authorList>
    </citation>
    <scope>NUCLEOTIDE SEQUENCE [LARGE SCALE GENOMIC DNA]</scope>
    <source>
        <strain evidence="1 2">DSM 45903</strain>
    </source>
</reference>
<evidence type="ECO:0000313" key="1">
    <source>
        <dbReference type="EMBL" id="MDR6227442.1"/>
    </source>
</evidence>
<keyword evidence="2" id="KW-1185">Reference proteome</keyword>
<sequence length="63" mass="7252">MKNCQFWGPDSNYFAQRLMERGILVQADGTGYQATFPDEGTMEAYLCEVRAEMDSRKFFLTGE</sequence>
<name>A0ABU1IRL8_9BACL</name>
<dbReference type="RefSeq" id="WP_309868475.1">
    <property type="nucleotide sequence ID" value="NZ_JAVDQG010000009.1"/>
</dbReference>
<dbReference type="Proteomes" id="UP001185012">
    <property type="component" value="Unassembled WGS sequence"/>
</dbReference>
<protein>
    <submittedName>
        <fullName evidence="1">Uncharacterized protein</fullName>
    </submittedName>
</protein>
<organism evidence="1 2">
    <name type="scientific">Desmospora profundinema</name>
    <dbReference type="NCBI Taxonomy" id="1571184"/>
    <lineage>
        <taxon>Bacteria</taxon>
        <taxon>Bacillati</taxon>
        <taxon>Bacillota</taxon>
        <taxon>Bacilli</taxon>
        <taxon>Bacillales</taxon>
        <taxon>Thermoactinomycetaceae</taxon>
        <taxon>Desmospora</taxon>
    </lineage>
</organism>